<dbReference type="InterPro" id="IPR036390">
    <property type="entry name" value="WH_DNA-bd_sf"/>
</dbReference>
<feature type="domain" description="HTH marR-type" evidence="2">
    <location>
        <begin position="81"/>
        <end position="146"/>
    </location>
</feature>
<accession>A0A1W2DU04</accession>
<dbReference type="RefSeq" id="WP_084411662.1">
    <property type="nucleotide sequence ID" value="NZ_FWXR01000018.1"/>
</dbReference>
<feature type="compositionally biased region" description="Basic and acidic residues" evidence="1">
    <location>
        <begin position="1"/>
        <end position="18"/>
    </location>
</feature>
<reference evidence="3 4" key="1">
    <citation type="submission" date="2017-04" db="EMBL/GenBank/DDBJ databases">
        <authorList>
            <person name="Afonso C.L."/>
            <person name="Miller P.J."/>
            <person name="Scott M.A."/>
            <person name="Spackman E."/>
            <person name="Goraichik I."/>
            <person name="Dimitrov K.M."/>
            <person name="Suarez D.L."/>
            <person name="Swayne D.E."/>
        </authorList>
    </citation>
    <scope>NUCLEOTIDE SEQUENCE [LARGE SCALE GENOMIC DNA]</scope>
    <source>
        <strain evidence="3 4">CGMCC 1.10972</strain>
    </source>
</reference>
<name>A0A1W2DU04_9HYPH</name>
<dbReference type="InterPro" id="IPR014601">
    <property type="entry name" value="Trans_reg_MarR_HTH"/>
</dbReference>
<evidence type="ECO:0000259" key="2">
    <source>
        <dbReference type="Pfam" id="PF13463"/>
    </source>
</evidence>
<organism evidence="3 4">
    <name type="scientific">Fulvimarina manganoxydans</name>
    <dbReference type="NCBI Taxonomy" id="937218"/>
    <lineage>
        <taxon>Bacteria</taxon>
        <taxon>Pseudomonadati</taxon>
        <taxon>Pseudomonadota</taxon>
        <taxon>Alphaproteobacteria</taxon>
        <taxon>Hyphomicrobiales</taxon>
        <taxon>Aurantimonadaceae</taxon>
        <taxon>Fulvimarina</taxon>
    </lineage>
</organism>
<keyword evidence="4" id="KW-1185">Reference proteome</keyword>
<dbReference type="OrthoDB" id="7504146at2"/>
<proteinExistence type="predicted"/>
<dbReference type="SUPFAM" id="SSF46785">
    <property type="entry name" value="Winged helix' DNA-binding domain"/>
    <property type="match status" value="1"/>
</dbReference>
<dbReference type="STRING" id="937218.SAMN06297251_1186"/>
<dbReference type="Gene3D" id="1.10.10.10">
    <property type="entry name" value="Winged helix-like DNA-binding domain superfamily/Winged helix DNA-binding domain"/>
    <property type="match status" value="1"/>
</dbReference>
<gene>
    <name evidence="3" type="ORF">SAMN06297251_1186</name>
</gene>
<dbReference type="AlphaFoldDB" id="A0A1W2DU04"/>
<dbReference type="PIRSF" id="PIRSF036158">
    <property type="entry name" value="UCP036158_MarR"/>
    <property type="match status" value="1"/>
</dbReference>
<evidence type="ECO:0000313" key="4">
    <source>
        <dbReference type="Proteomes" id="UP000192656"/>
    </source>
</evidence>
<sequence length="199" mass="21652">MSENRRTIQDKTEPKDDVSPNEGQGAASLDQTSLGPIVSSAHLADGALPELSEVEFGLILASHAFDRWMIRCMTAAGYPGLTATEILVLHTVTHRARPKRLADICLVLGIEDTHLATYAVKKLEARGLVTRDKAGKERLIQVTADGETACARYWTYRERILVSGARELGMSPESLSAIAHLMRVLSGHYDQAARTAASL</sequence>
<dbReference type="Pfam" id="PF13463">
    <property type="entry name" value="HTH_27"/>
    <property type="match status" value="1"/>
</dbReference>
<evidence type="ECO:0000313" key="3">
    <source>
        <dbReference type="EMBL" id="SMD01035.1"/>
    </source>
</evidence>
<feature type="region of interest" description="Disordered" evidence="1">
    <location>
        <begin position="1"/>
        <end position="30"/>
    </location>
</feature>
<protein>
    <submittedName>
        <fullName evidence="3">Predicted transcription regulator, contains HTH domain, MarR family</fullName>
    </submittedName>
</protein>
<dbReference type="GO" id="GO:0003700">
    <property type="term" value="F:DNA-binding transcription factor activity"/>
    <property type="evidence" value="ECO:0007669"/>
    <property type="project" value="InterPro"/>
</dbReference>
<dbReference type="Proteomes" id="UP000192656">
    <property type="component" value="Unassembled WGS sequence"/>
</dbReference>
<dbReference type="InterPro" id="IPR036388">
    <property type="entry name" value="WH-like_DNA-bd_sf"/>
</dbReference>
<dbReference type="EMBL" id="FWXR01000018">
    <property type="protein sequence ID" value="SMD01035.1"/>
    <property type="molecule type" value="Genomic_DNA"/>
</dbReference>
<evidence type="ECO:0000256" key="1">
    <source>
        <dbReference type="SAM" id="MobiDB-lite"/>
    </source>
</evidence>
<dbReference type="InterPro" id="IPR000835">
    <property type="entry name" value="HTH_MarR-typ"/>
</dbReference>